<reference evidence="2" key="1">
    <citation type="submission" date="2018-06" db="EMBL/GenBank/DDBJ databases">
        <authorList>
            <person name="Zhirakovskaya E."/>
        </authorList>
    </citation>
    <scope>NUCLEOTIDE SEQUENCE</scope>
</reference>
<feature type="non-terminal residue" evidence="2">
    <location>
        <position position="1"/>
    </location>
</feature>
<proteinExistence type="predicted"/>
<protein>
    <submittedName>
        <fullName evidence="2">Uncharacterized protein</fullName>
    </submittedName>
</protein>
<evidence type="ECO:0000313" key="2">
    <source>
        <dbReference type="EMBL" id="VAV97641.1"/>
    </source>
</evidence>
<accession>A0A3B0S3A2</accession>
<feature type="compositionally biased region" description="Basic and acidic residues" evidence="1">
    <location>
        <begin position="1"/>
        <end position="19"/>
    </location>
</feature>
<name>A0A3B0S3A2_9ZZZZ</name>
<organism evidence="2">
    <name type="scientific">hydrothermal vent metagenome</name>
    <dbReference type="NCBI Taxonomy" id="652676"/>
    <lineage>
        <taxon>unclassified sequences</taxon>
        <taxon>metagenomes</taxon>
        <taxon>ecological metagenomes</taxon>
    </lineage>
</organism>
<feature type="region of interest" description="Disordered" evidence="1">
    <location>
        <begin position="1"/>
        <end position="26"/>
    </location>
</feature>
<sequence length="26" mass="3197">FEKLQKAMKRMDREARQPQDFEEVDA</sequence>
<dbReference type="AlphaFoldDB" id="A0A3B0S3A2"/>
<evidence type="ECO:0000256" key="1">
    <source>
        <dbReference type="SAM" id="MobiDB-lite"/>
    </source>
</evidence>
<gene>
    <name evidence="2" type="ORF">MNBD_ALPHA05-2326</name>
</gene>
<dbReference type="EMBL" id="UOEH01000231">
    <property type="protein sequence ID" value="VAV97641.1"/>
    <property type="molecule type" value="Genomic_DNA"/>
</dbReference>